<dbReference type="AlphaFoldDB" id="A0A1H2WS44"/>
<dbReference type="STRING" id="89784.SAMN04489725_11660"/>
<comment type="function">
    <text evidence="9 10">3'-5' exonuclease.</text>
</comment>
<evidence type="ECO:0000259" key="12">
    <source>
        <dbReference type="PROSITE" id="PS51193"/>
    </source>
</evidence>
<dbReference type="PANTHER" id="PTHR11472">
    <property type="entry name" value="DNA REPAIR DEAD HELICASE RAD3/XP-D SUBFAMILY MEMBER"/>
    <property type="match status" value="1"/>
</dbReference>
<dbReference type="Gene3D" id="3.40.50.300">
    <property type="entry name" value="P-loop containing nucleotide triphosphate hydrolases"/>
    <property type="match status" value="2"/>
</dbReference>
<evidence type="ECO:0000256" key="5">
    <source>
        <dbReference type="ARBA" id="ARBA00022801"/>
    </source>
</evidence>
<keyword evidence="4" id="KW-0227">DNA damage</keyword>
<dbReference type="SUPFAM" id="SSF52540">
    <property type="entry name" value="P-loop containing nucleoside triphosphate hydrolases"/>
    <property type="match status" value="2"/>
</dbReference>
<evidence type="ECO:0000256" key="7">
    <source>
        <dbReference type="ARBA" id="ARBA00022840"/>
    </source>
</evidence>
<evidence type="ECO:0000256" key="9">
    <source>
        <dbReference type="HAMAP-Rule" id="MF_02206"/>
    </source>
</evidence>
<keyword evidence="6 9" id="KW-0269">Exonuclease</keyword>
<dbReference type="EMBL" id="FNOJ01000016">
    <property type="protein sequence ID" value="SDW83286.1"/>
    <property type="molecule type" value="Genomic_DNA"/>
</dbReference>
<evidence type="ECO:0000313" key="13">
    <source>
        <dbReference type="EMBL" id="SDW83286.1"/>
    </source>
</evidence>
<feature type="short sequence motif" description="DEAH box" evidence="9">
    <location>
        <begin position="473"/>
        <end position="476"/>
    </location>
</feature>
<dbReference type="NCBIfam" id="TIGR01407">
    <property type="entry name" value="dinG_rel"/>
    <property type="match status" value="1"/>
</dbReference>
<dbReference type="CDD" id="cd06127">
    <property type="entry name" value="DEDDh"/>
    <property type="match status" value="1"/>
</dbReference>
<keyword evidence="1" id="KW-0479">Metal-binding</keyword>
<dbReference type="InterPro" id="IPR027417">
    <property type="entry name" value="P-loop_NTPase"/>
</dbReference>
<dbReference type="GO" id="GO:0005524">
    <property type="term" value="F:ATP binding"/>
    <property type="evidence" value="ECO:0007669"/>
    <property type="project" value="UniProtKB-UniRule"/>
</dbReference>
<dbReference type="EC" id="3.1.-.-" evidence="9 10"/>
<gene>
    <name evidence="9 10" type="primary">dinG</name>
    <name evidence="13" type="ORF">SAMN04489725_11660</name>
</gene>
<dbReference type="SMART" id="SM00479">
    <property type="entry name" value="EXOIII"/>
    <property type="match status" value="1"/>
</dbReference>
<dbReference type="GO" id="GO:0003678">
    <property type="term" value="F:DNA helicase activity"/>
    <property type="evidence" value="ECO:0007669"/>
    <property type="project" value="InterPro"/>
</dbReference>
<dbReference type="InterPro" id="IPR006935">
    <property type="entry name" value="Helicase/UvrB_N"/>
</dbReference>
<dbReference type="GO" id="GO:0006281">
    <property type="term" value="P:DNA repair"/>
    <property type="evidence" value="ECO:0007669"/>
    <property type="project" value="UniProtKB-KW"/>
</dbReference>
<dbReference type="Gene3D" id="3.30.420.10">
    <property type="entry name" value="Ribonuclease H-like superfamily/Ribonuclease H"/>
    <property type="match status" value="1"/>
</dbReference>
<keyword evidence="8" id="KW-0234">DNA repair</keyword>
<dbReference type="InterPro" id="IPR006554">
    <property type="entry name" value="Helicase-like_DEXD_c2"/>
</dbReference>
<feature type="binding site" evidence="9">
    <location>
        <begin position="292"/>
        <end position="299"/>
    </location>
    <ligand>
        <name>ATP</name>
        <dbReference type="ChEBI" id="CHEBI:30616"/>
    </ligand>
</feature>
<dbReference type="Pfam" id="PF00929">
    <property type="entry name" value="RNase_T"/>
    <property type="match status" value="1"/>
</dbReference>
<dbReference type="GO" id="GO:0008408">
    <property type="term" value="F:3'-5' exonuclease activity"/>
    <property type="evidence" value="ECO:0007669"/>
    <property type="project" value="UniProtKB-UniRule"/>
</dbReference>
<dbReference type="NCBIfam" id="TIGR00573">
    <property type="entry name" value="dnaq"/>
    <property type="match status" value="1"/>
</dbReference>
<proteinExistence type="inferred from homology"/>
<dbReference type="Pfam" id="PF04851">
    <property type="entry name" value="ResIII"/>
    <property type="match status" value="1"/>
</dbReference>
<dbReference type="InterPro" id="IPR012337">
    <property type="entry name" value="RNaseH-like_sf"/>
</dbReference>
<dbReference type="Proteomes" id="UP000182589">
    <property type="component" value="Unassembled WGS sequence"/>
</dbReference>
<keyword evidence="5 9" id="KW-0378">Hydrolase</keyword>
<dbReference type="GO" id="GO:0006260">
    <property type="term" value="P:DNA replication"/>
    <property type="evidence" value="ECO:0007669"/>
    <property type="project" value="InterPro"/>
</dbReference>
<feature type="domain" description="Helicase ATP-binding" evidence="12">
    <location>
        <begin position="257"/>
        <end position="522"/>
    </location>
</feature>
<dbReference type="InterPro" id="IPR014001">
    <property type="entry name" value="Helicase_ATP-bd"/>
</dbReference>
<keyword evidence="1" id="KW-0411">Iron-sulfur</keyword>
<dbReference type="GO" id="GO:0016818">
    <property type="term" value="F:hydrolase activity, acting on acid anhydrides, in phosphorus-containing anhydrides"/>
    <property type="evidence" value="ECO:0007669"/>
    <property type="project" value="InterPro"/>
</dbReference>
<dbReference type="InterPro" id="IPR014013">
    <property type="entry name" value="Helic_SF1/SF2_ATP-bd_DinG/Rad3"/>
</dbReference>
<dbReference type="InterPro" id="IPR006054">
    <property type="entry name" value="DnaQ"/>
</dbReference>
<dbReference type="RefSeq" id="WP_074693516.1">
    <property type="nucleotide sequence ID" value="NZ_FNOJ01000016.1"/>
</dbReference>
<dbReference type="SMART" id="SM00488">
    <property type="entry name" value="DEXDc2"/>
    <property type="match status" value="1"/>
</dbReference>
<dbReference type="InterPro" id="IPR006310">
    <property type="entry name" value="DinG"/>
</dbReference>
<evidence type="ECO:0000313" key="14">
    <source>
        <dbReference type="Proteomes" id="UP000182589"/>
    </source>
</evidence>
<feature type="domain" description="Helicase ATP-binding" evidence="11">
    <location>
        <begin position="279"/>
        <end position="543"/>
    </location>
</feature>
<comment type="similarity">
    <text evidence="9 10">Belongs to the helicase family. DinG subfamily. Type 2 sub-subfamily.</text>
</comment>
<name>A0A1H2WS44_9BACL</name>
<dbReference type="GO" id="GO:0003677">
    <property type="term" value="F:DNA binding"/>
    <property type="evidence" value="ECO:0007669"/>
    <property type="project" value="InterPro"/>
</dbReference>
<dbReference type="SUPFAM" id="SSF53098">
    <property type="entry name" value="Ribonuclease H-like"/>
    <property type="match status" value="1"/>
</dbReference>
<dbReference type="InterPro" id="IPR006555">
    <property type="entry name" value="ATP-dep_Helicase_C"/>
</dbReference>
<sequence>MDYVVVDIETTGLDPVVDDIVEIGAVRLVDGEIVDRYQTFVRPSRPIPPDIEELTGISMAMVEQAPGLTDVIPALLAFMGEMPMVAHNLAFDRAFLQRKCEQAGYSLASGDGICTLNLGRVLAPRLHSHRLEYLTRRLAIAQTSAHRALADAEATAKLFVRMAEKAQKLPISVLERLTQMAALYSPATAEWFQAVMQSVKTNAVSEHDNIVERDGLAFTRPSAEGNANLRVPSSPLEALRVEEIADRARALLGPGGLLSQILDGYEPRKGQLEMLEKVSQALAEGKHALVEAGTGTGKSMAYLVPAAMYAVTRGEPVVVSTHTIALQDQIERRDFPTLQRLFGGTLRLAVQKGRRNYVCLRKVRTESSLVTFVSPQNEIESLMSLLVWLTETKDGTRENLSASSVPSNIWSRVQSETESCINKRCPFFHPCYYFRAKTAAQDAHVVVTNHSLLMSDLKADHRVLPKYSALVVDEAHHLEEQATSHLGSEVHSAQLAAFAHRLTRDRGKHGLLPELANRLAESHTTPLGIVEKLQLASEWVEVVQQAVDAAFAQVGSLVPEGKSEFRLTAEWLETDAYRGFVRALEEAEVPLVGLERLRQTLQELAKGAATDDEAGRIVDAAGFLGTWLDSVRLLASTVEELAGMVTWVERRGTMRPRWSVHKAPIDVAETLQKALFDPLDRVILTSATLSVRGSFDYVTRQLGLTAAASAGNLLSASVASPFHYGTQARLCVPSDVPELAKMAAEEAALWLGDSLLQLARVSRGRLLALFTSHQMLKETAHVLRHPLRQAGMQLFAQDVDGSRASILEAFRNQPESVMFGAQSFWEGIDLPGDQLTTLVIVRLPFAPPTHPVTQARHEKIEQTGGSPFWASSLPEAVVRFRQGFGRLIRTRQDKGVVVVYDKRLVTQRYGSAFVQSLPGIRPIVAPERDILTQIEAFLGSSSATDKHIRSARQSS</sequence>
<accession>A0A1H2WS44</accession>
<dbReference type="InterPro" id="IPR045028">
    <property type="entry name" value="DinG/Rad3-like"/>
</dbReference>
<evidence type="ECO:0000256" key="8">
    <source>
        <dbReference type="ARBA" id="ARBA00023204"/>
    </source>
</evidence>
<dbReference type="InterPro" id="IPR036397">
    <property type="entry name" value="RNaseH_sf"/>
</dbReference>
<dbReference type="Pfam" id="PF13307">
    <property type="entry name" value="Helicase_C_2"/>
    <property type="match status" value="1"/>
</dbReference>
<dbReference type="SMART" id="SM00487">
    <property type="entry name" value="DEXDc"/>
    <property type="match status" value="1"/>
</dbReference>
<dbReference type="HAMAP" id="MF_02206">
    <property type="entry name" value="DinG_exonucl"/>
    <property type="match status" value="1"/>
</dbReference>
<reference evidence="14" key="1">
    <citation type="submission" date="2016-10" db="EMBL/GenBank/DDBJ databases">
        <authorList>
            <person name="Varghese N."/>
        </authorList>
    </citation>
    <scope>NUCLEOTIDE SEQUENCE [LARGE SCALE GENOMIC DNA]</scope>
    <source>
        <strain evidence="14">DSM 12489</strain>
    </source>
</reference>
<dbReference type="GO" id="GO:0003887">
    <property type="term" value="F:DNA-directed DNA polymerase activity"/>
    <property type="evidence" value="ECO:0007669"/>
    <property type="project" value="InterPro"/>
</dbReference>
<organism evidence="13 14">
    <name type="scientific">Alicyclobacillus hesperidum</name>
    <dbReference type="NCBI Taxonomy" id="89784"/>
    <lineage>
        <taxon>Bacteria</taxon>
        <taxon>Bacillati</taxon>
        <taxon>Bacillota</taxon>
        <taxon>Bacilli</taxon>
        <taxon>Bacillales</taxon>
        <taxon>Alicyclobacillaceae</taxon>
        <taxon>Alicyclobacillus</taxon>
    </lineage>
</organism>
<evidence type="ECO:0000259" key="11">
    <source>
        <dbReference type="PROSITE" id="PS51192"/>
    </source>
</evidence>
<keyword evidence="2 9" id="KW-0540">Nuclease</keyword>
<protein>
    <recommendedName>
        <fullName evidence="9 10">3'-5' exonuclease DinG</fullName>
        <ecNumber evidence="9 10">3.1.-.-</ecNumber>
    </recommendedName>
</protein>
<dbReference type="NCBIfam" id="NF005981">
    <property type="entry name" value="PRK08074.1"/>
    <property type="match status" value="1"/>
</dbReference>
<dbReference type="GO" id="GO:0051539">
    <property type="term" value="F:4 iron, 4 sulfur cluster binding"/>
    <property type="evidence" value="ECO:0007669"/>
    <property type="project" value="UniProtKB-KW"/>
</dbReference>
<keyword evidence="1" id="KW-0004">4Fe-4S</keyword>
<dbReference type="PROSITE" id="PS51193">
    <property type="entry name" value="HELICASE_ATP_BIND_2"/>
    <property type="match status" value="1"/>
</dbReference>
<evidence type="ECO:0000256" key="10">
    <source>
        <dbReference type="RuleBase" id="RU364106"/>
    </source>
</evidence>
<dbReference type="SMART" id="SM00491">
    <property type="entry name" value="HELICc2"/>
    <property type="match status" value="1"/>
</dbReference>
<keyword evidence="7 9" id="KW-0067">ATP-binding</keyword>
<dbReference type="FunFam" id="3.30.420.10:FF:000045">
    <property type="entry name" value="3'-5' exonuclease DinG"/>
    <property type="match status" value="1"/>
</dbReference>
<keyword evidence="1" id="KW-0408">Iron</keyword>
<evidence type="ECO:0000256" key="1">
    <source>
        <dbReference type="ARBA" id="ARBA00022485"/>
    </source>
</evidence>
<dbReference type="InterPro" id="IPR013520">
    <property type="entry name" value="Ribonucl_H"/>
</dbReference>
<evidence type="ECO:0000256" key="6">
    <source>
        <dbReference type="ARBA" id="ARBA00022839"/>
    </source>
</evidence>
<dbReference type="PANTHER" id="PTHR11472:SF34">
    <property type="entry name" value="REGULATOR OF TELOMERE ELONGATION HELICASE 1"/>
    <property type="match status" value="1"/>
</dbReference>
<keyword evidence="14" id="KW-1185">Reference proteome</keyword>
<keyword evidence="3 9" id="KW-0547">Nucleotide-binding</keyword>
<keyword evidence="13" id="KW-0347">Helicase</keyword>
<evidence type="ECO:0000256" key="2">
    <source>
        <dbReference type="ARBA" id="ARBA00022722"/>
    </source>
</evidence>
<evidence type="ECO:0000256" key="4">
    <source>
        <dbReference type="ARBA" id="ARBA00022763"/>
    </source>
</evidence>
<evidence type="ECO:0000256" key="3">
    <source>
        <dbReference type="ARBA" id="ARBA00022741"/>
    </source>
</evidence>
<dbReference type="PROSITE" id="PS51192">
    <property type="entry name" value="HELICASE_ATP_BIND_1"/>
    <property type="match status" value="1"/>
</dbReference>